<dbReference type="InterPro" id="IPR056884">
    <property type="entry name" value="NPHP3-like_N"/>
</dbReference>
<dbReference type="SUPFAM" id="SSF53474">
    <property type="entry name" value="alpha/beta-Hydrolases"/>
    <property type="match status" value="1"/>
</dbReference>
<evidence type="ECO:0000256" key="1">
    <source>
        <dbReference type="ARBA" id="ARBA00022737"/>
    </source>
</evidence>
<dbReference type="OrthoDB" id="7464126at2759"/>
<feature type="domain" description="Nephrocystin 3-like N-terminal" evidence="3">
    <location>
        <begin position="399"/>
        <end position="582"/>
    </location>
</feature>
<dbReference type="Pfam" id="PF24883">
    <property type="entry name" value="NPHP3_N"/>
    <property type="match status" value="1"/>
</dbReference>
<dbReference type="InterPro" id="IPR029058">
    <property type="entry name" value="AB_hydrolase_fold"/>
</dbReference>
<dbReference type="Gene3D" id="3.40.50.1820">
    <property type="entry name" value="alpha/beta hydrolase"/>
    <property type="match status" value="1"/>
</dbReference>
<evidence type="ECO:0000256" key="2">
    <source>
        <dbReference type="SAM" id="MobiDB-lite"/>
    </source>
</evidence>
<dbReference type="InParanoid" id="A0A1J7J066"/>
<accession>A0A1J7J066</accession>
<sequence>MKASANAIKSVGLTILYDPDDASDTVADVVLIHGLGGHPVRSWKWIGRPEPPQTPKSARSGTGSFKRLLRRDAGLRRSNSEPLLVLGTKQDSSGRSRNVLRKNSLKSTSRLRLDTSIGDLVKSKDAEVYWPLDLLPRSCPNARIAVWGYHTLVSDGQPLRLQNDVFAHARELLLDLADAREATHTTNRPIIFIAHSTGGIVVKEVLRLSEEEGDGPVKSILLSTSAVIFLGCPHRGSEHARLGDAIRSMASMTLGVDSRDPVLWDLSGSASLELELGRQAFIRMWNDYNFRVKTFQESMVSAAEFLEIRAEAAVRRQSSFIGNARESAETIAASHLDMCKFSSAEDSGYRSLANVLARYIRVEANHRHTITQRELECLAALARRQLSLYETHSATTYPGTCLWLYDLPEFQAWHHRADRNKNKVLWIKGQSGAGKSVLLRSLRSRIEKQWGPAGGTIIWTKAGGRDTNAIFFPGACSQHAEIDPSGVYRSFLAQLFLQDPHLRKALVALYERQRDLSSRALDDALVFSFFVDDYIDSRIETPARRTFIFVDVCDDCGPSYLRDLLAHLSQLALNSDFSICVASGNPLDIIEDNAIDIVMQKRNADDILRYVNITLVAEWEERNRTVVCIGQKAGGVFLWAEIVVNILNAAIGEGASQDMIEYTLEEMPGDLHGLYEWMLNTLNDREKGDALVLFQWVILAAEPIRLNDLLVAVRLTKTWPHDEFRPYMALEQDAPSSMRDLRKIRNSEVTTDNPYQFNRWIRARSIGLLELRSESHHDGVVNEPWGLQRVQVTHDSVRTFFLSGRGFACLTPTADLSRPTSDLIDRAHYSLLNACLTYLNMRDFEPLASHAHSTPVSPAESTNWQRNVYDQRNLITSSYPFLQYAVRNLLFHMLCPSYFRYFLPQSQLLRTLSANRCRLWRRWTSLLGCADPAVVIELHADGPAGRLLSPVFGARFRLERVFRKLGKMAAAEVSVGAGVLSPGLFSVPASARTPGSVGSEKTVWGGSVNSPRSEAGCVKSPRSEKGKTPLSPRSQEEGATMVPPRVEKGKMPLSSYWNTDRAVNDKGTAAEWPLSPVSGYSSHYSDQAMSGYSSAYSSRRSPLTVDTFVRLDGGGVGLGMAPVEVGFGTARSA</sequence>
<dbReference type="Gene3D" id="3.40.50.300">
    <property type="entry name" value="P-loop containing nucleotide triphosphate hydrolases"/>
    <property type="match status" value="1"/>
</dbReference>
<dbReference type="EMBL" id="KV875100">
    <property type="protein sequence ID" value="OIW26705.1"/>
    <property type="molecule type" value="Genomic_DNA"/>
</dbReference>
<reference evidence="4 5" key="1">
    <citation type="submission" date="2016-10" db="EMBL/GenBank/DDBJ databases">
        <title>Draft genome sequence of Coniochaeta ligniaria NRRL30616, a lignocellulolytic fungus for bioabatement of inhibitors in plant biomass hydrolysates.</title>
        <authorList>
            <consortium name="DOE Joint Genome Institute"/>
            <person name="Jimenez D.J."/>
            <person name="Hector R.E."/>
            <person name="Riley R."/>
            <person name="Sun H."/>
            <person name="Grigoriev I.V."/>
            <person name="Van Elsas J.D."/>
            <person name="Nichols N.N."/>
        </authorList>
    </citation>
    <scope>NUCLEOTIDE SEQUENCE [LARGE SCALE GENOMIC DNA]</scope>
    <source>
        <strain evidence="4 5">NRRL 30616</strain>
    </source>
</reference>
<gene>
    <name evidence="4" type="ORF">CONLIGDRAFT_634938</name>
</gene>
<evidence type="ECO:0000259" key="3">
    <source>
        <dbReference type="Pfam" id="PF24883"/>
    </source>
</evidence>
<evidence type="ECO:0000313" key="5">
    <source>
        <dbReference type="Proteomes" id="UP000182658"/>
    </source>
</evidence>
<feature type="region of interest" description="Disordered" evidence="2">
    <location>
        <begin position="43"/>
        <end position="63"/>
    </location>
</feature>
<organism evidence="4 5">
    <name type="scientific">Coniochaeta ligniaria NRRL 30616</name>
    <dbReference type="NCBI Taxonomy" id="1408157"/>
    <lineage>
        <taxon>Eukaryota</taxon>
        <taxon>Fungi</taxon>
        <taxon>Dikarya</taxon>
        <taxon>Ascomycota</taxon>
        <taxon>Pezizomycotina</taxon>
        <taxon>Sordariomycetes</taxon>
        <taxon>Sordariomycetidae</taxon>
        <taxon>Coniochaetales</taxon>
        <taxon>Coniochaetaceae</taxon>
        <taxon>Coniochaeta</taxon>
    </lineage>
</organism>
<protein>
    <recommendedName>
        <fullName evidence="3">Nephrocystin 3-like N-terminal domain-containing protein</fullName>
    </recommendedName>
</protein>
<dbReference type="PANTHER" id="PTHR10039">
    <property type="entry name" value="AMELOGENIN"/>
    <property type="match status" value="1"/>
</dbReference>
<feature type="region of interest" description="Disordered" evidence="2">
    <location>
        <begin position="80"/>
        <end position="101"/>
    </location>
</feature>
<dbReference type="AlphaFoldDB" id="A0A1J7J066"/>
<proteinExistence type="predicted"/>
<name>A0A1J7J066_9PEZI</name>
<dbReference type="InterPro" id="IPR027417">
    <property type="entry name" value="P-loop_NTPase"/>
</dbReference>
<dbReference type="PANTHER" id="PTHR10039:SF5">
    <property type="entry name" value="NACHT DOMAIN-CONTAINING PROTEIN"/>
    <property type="match status" value="1"/>
</dbReference>
<evidence type="ECO:0000313" key="4">
    <source>
        <dbReference type="EMBL" id="OIW26705.1"/>
    </source>
</evidence>
<feature type="region of interest" description="Disordered" evidence="2">
    <location>
        <begin position="990"/>
        <end position="1052"/>
    </location>
</feature>
<keyword evidence="5" id="KW-1185">Reference proteome</keyword>
<dbReference type="Proteomes" id="UP000182658">
    <property type="component" value="Unassembled WGS sequence"/>
</dbReference>
<dbReference type="SUPFAM" id="SSF52540">
    <property type="entry name" value="P-loop containing nucleoside triphosphate hydrolases"/>
    <property type="match status" value="1"/>
</dbReference>
<keyword evidence="1" id="KW-0677">Repeat</keyword>